<sequence>MAEPMSTLSPEKVNANSNASQYDDDLDIYDEGPSSPFLENVEPDNQENMAPSLAATPAKQQRVDLDDDNVPQSAFKVDSGKKGGLKECSSHPKKSPVKNLMGDFEEAATPTPNRSRASTLKSSPAKQHIVEDFEAGQAQTPNRSRASTLRGSPAKSLIAEDRPSSSGSVRTRKTRSPSKSSVLSSVPSDFDIEATPRAPSLGAAIDLAPASSKRPSPSQTPSRYGAELRDNEGLTVAANRFMEDADVGRSHKRRKSHERQYEVNMEADITDFNPDATTPDIDDTRFSDFSEMPGLDMTKFASIRKSPSKKSDVSESDSTLLSAVLTRSKATPRARPQMTPSTVRRSERTPSPTPRRSYKDNDTTNLLLDFTAQIQSFGASRNGTPSHANGKMSTEPDLRSYYQNKRSPAKGGHVPATPGQSRPLLNLLDFELPPPPTPRSLPTVTIREMESVKSQFQSQISSLTASLSGKEAEVESLSRAIADAERRVGEAQETVRDERSAREYAEAQMEDWKKKGEEVQTILQDVQSELAHNDEERDQLLARLAEAEKRAEDAENRSTELETRLIEAESKNVDMTTFINSDEDENKKIYSEIECQSAIAEKVNEVARDLHTAYKAKHEKKIKALKDNYQKKADERCKELRVQITKLERQVGEAEDKRDDTFSKFEEFGSKSNGPCETCAKNAATGPVSNPEDIHKLEAQRSEIESLKAKLAGLQSELHSLRKSQEHLLEELEAERVEKGELVAAAEQMLVLCGEKMESMQQEDFRRSQAAPTQPPLEPQPTSRPTRQQPAPEQAMRNTGFLAGGSSVSSSTSRPGSSLSSSRSGDSKPKPSGMRAPGGFGFKAAGESALNRSQSGAGKSRLLSNIERMGGTKGQE</sequence>
<protein>
    <submittedName>
        <fullName evidence="3">Uncharacterized protein</fullName>
    </submittedName>
</protein>
<feature type="region of interest" description="Disordered" evidence="2">
    <location>
        <begin position="1"/>
        <end position="363"/>
    </location>
</feature>
<organism evidence="3 4">
    <name type="scientific">Nothophoma quercina</name>
    <dbReference type="NCBI Taxonomy" id="749835"/>
    <lineage>
        <taxon>Eukaryota</taxon>
        <taxon>Fungi</taxon>
        <taxon>Dikarya</taxon>
        <taxon>Ascomycota</taxon>
        <taxon>Pezizomycotina</taxon>
        <taxon>Dothideomycetes</taxon>
        <taxon>Pleosporomycetidae</taxon>
        <taxon>Pleosporales</taxon>
        <taxon>Pleosporineae</taxon>
        <taxon>Didymellaceae</taxon>
        <taxon>Nothophoma</taxon>
    </lineage>
</organism>
<feature type="coiled-coil region" evidence="1">
    <location>
        <begin position="615"/>
        <end position="664"/>
    </location>
</feature>
<feature type="compositionally biased region" description="Polar residues" evidence="2">
    <location>
        <begin position="1"/>
        <end position="21"/>
    </location>
</feature>
<dbReference type="InterPro" id="IPR024312">
    <property type="entry name" value="TACC_fungi"/>
</dbReference>
<dbReference type="Gene3D" id="1.10.287.1490">
    <property type="match status" value="1"/>
</dbReference>
<feature type="compositionally biased region" description="Polar residues" evidence="2">
    <location>
        <begin position="110"/>
        <end position="125"/>
    </location>
</feature>
<feature type="region of interest" description="Disordered" evidence="2">
    <location>
        <begin position="402"/>
        <end position="421"/>
    </location>
</feature>
<feature type="coiled-coil region" evidence="1">
    <location>
        <begin position="467"/>
        <end position="571"/>
    </location>
</feature>
<accession>A0ABR3RR35</accession>
<feature type="compositionally biased region" description="Low complexity" evidence="2">
    <location>
        <begin position="780"/>
        <end position="792"/>
    </location>
</feature>
<dbReference type="Pfam" id="PF12709">
    <property type="entry name" value="Fungal_TACC"/>
    <property type="match status" value="1"/>
</dbReference>
<evidence type="ECO:0000313" key="3">
    <source>
        <dbReference type="EMBL" id="KAL1606895.1"/>
    </source>
</evidence>
<feature type="compositionally biased region" description="Low complexity" evidence="2">
    <location>
        <begin position="804"/>
        <end position="824"/>
    </location>
</feature>
<keyword evidence="4" id="KW-1185">Reference proteome</keyword>
<feature type="compositionally biased region" description="Low complexity" evidence="2">
    <location>
        <begin position="177"/>
        <end position="188"/>
    </location>
</feature>
<comment type="caution">
    <text evidence="3">The sequence shown here is derived from an EMBL/GenBank/DDBJ whole genome shotgun (WGS) entry which is preliminary data.</text>
</comment>
<proteinExistence type="predicted"/>
<dbReference type="SUPFAM" id="SSF57997">
    <property type="entry name" value="Tropomyosin"/>
    <property type="match status" value="1"/>
</dbReference>
<name>A0ABR3RR35_9PLEO</name>
<evidence type="ECO:0000256" key="1">
    <source>
        <dbReference type="SAM" id="Coils"/>
    </source>
</evidence>
<gene>
    <name evidence="3" type="ORF">SLS59_002593</name>
</gene>
<dbReference type="Proteomes" id="UP001521222">
    <property type="component" value="Unassembled WGS sequence"/>
</dbReference>
<reference evidence="3 4" key="1">
    <citation type="submission" date="2024-02" db="EMBL/GenBank/DDBJ databases">
        <title>De novo assembly and annotation of 12 fungi associated with fruit tree decline syndrome in Ontario, Canada.</title>
        <authorList>
            <person name="Sulman M."/>
            <person name="Ellouze W."/>
            <person name="Ilyukhin E."/>
        </authorList>
    </citation>
    <scope>NUCLEOTIDE SEQUENCE [LARGE SCALE GENOMIC DNA]</scope>
    <source>
        <strain evidence="3 4">M97-236</strain>
    </source>
</reference>
<feature type="compositionally biased region" description="Polar residues" evidence="2">
    <location>
        <begin position="213"/>
        <end position="222"/>
    </location>
</feature>
<keyword evidence="1" id="KW-0175">Coiled coil</keyword>
<feature type="compositionally biased region" description="Polar residues" evidence="2">
    <location>
        <begin position="377"/>
        <end position="387"/>
    </location>
</feature>
<feature type="compositionally biased region" description="Basic and acidic residues" evidence="2">
    <location>
        <begin position="78"/>
        <end position="90"/>
    </location>
</feature>
<feature type="region of interest" description="Disordered" evidence="2">
    <location>
        <begin position="759"/>
        <end position="876"/>
    </location>
</feature>
<evidence type="ECO:0000256" key="2">
    <source>
        <dbReference type="SAM" id="MobiDB-lite"/>
    </source>
</evidence>
<feature type="coiled-coil region" evidence="1">
    <location>
        <begin position="697"/>
        <end position="749"/>
    </location>
</feature>
<dbReference type="EMBL" id="JAKIXB020000007">
    <property type="protein sequence ID" value="KAL1606895.1"/>
    <property type="molecule type" value="Genomic_DNA"/>
</dbReference>
<evidence type="ECO:0000313" key="4">
    <source>
        <dbReference type="Proteomes" id="UP001521222"/>
    </source>
</evidence>
<feature type="compositionally biased region" description="Polar residues" evidence="2">
    <location>
        <begin position="137"/>
        <end position="150"/>
    </location>
</feature>
<feature type="region of interest" description="Disordered" evidence="2">
    <location>
        <begin position="377"/>
        <end position="396"/>
    </location>
</feature>